<dbReference type="Proteomes" id="UP000324800">
    <property type="component" value="Unassembled WGS sequence"/>
</dbReference>
<dbReference type="AlphaFoldDB" id="A0A5J4W606"/>
<gene>
    <name evidence="1" type="ORF">EZS28_014098</name>
</gene>
<comment type="caution">
    <text evidence="1">The sequence shown here is derived from an EMBL/GenBank/DDBJ whole genome shotgun (WGS) entry which is preliminary data.</text>
</comment>
<proteinExistence type="predicted"/>
<evidence type="ECO:0000313" key="2">
    <source>
        <dbReference type="Proteomes" id="UP000324800"/>
    </source>
</evidence>
<reference evidence="1 2" key="1">
    <citation type="submission" date="2019-03" db="EMBL/GenBank/DDBJ databases">
        <title>Single cell metagenomics reveals metabolic interactions within the superorganism composed of flagellate Streblomastix strix and complex community of Bacteroidetes bacteria on its surface.</title>
        <authorList>
            <person name="Treitli S.C."/>
            <person name="Kolisko M."/>
            <person name="Husnik F."/>
            <person name="Keeling P."/>
            <person name="Hampl V."/>
        </authorList>
    </citation>
    <scope>NUCLEOTIDE SEQUENCE [LARGE SCALE GENOMIC DNA]</scope>
    <source>
        <strain evidence="1">ST1C</strain>
    </source>
</reference>
<evidence type="ECO:0000313" key="1">
    <source>
        <dbReference type="EMBL" id="KAA6390371.1"/>
    </source>
</evidence>
<accession>A0A5J4W606</accession>
<dbReference type="EMBL" id="SNRW01003240">
    <property type="protein sequence ID" value="KAA6390371.1"/>
    <property type="molecule type" value="Genomic_DNA"/>
</dbReference>
<organism evidence="1 2">
    <name type="scientific">Streblomastix strix</name>
    <dbReference type="NCBI Taxonomy" id="222440"/>
    <lineage>
        <taxon>Eukaryota</taxon>
        <taxon>Metamonada</taxon>
        <taxon>Preaxostyla</taxon>
        <taxon>Oxymonadida</taxon>
        <taxon>Streblomastigidae</taxon>
        <taxon>Streblomastix</taxon>
    </lineage>
</organism>
<protein>
    <submittedName>
        <fullName evidence="1">Uncharacterized protein</fullName>
    </submittedName>
</protein>
<feature type="non-terminal residue" evidence="1">
    <location>
        <position position="24"/>
    </location>
</feature>
<name>A0A5J4W606_9EUKA</name>
<sequence length="24" mass="2591">MTLPSYQMSIPVAVQELAPVPSEC</sequence>